<proteinExistence type="predicted"/>
<dbReference type="AlphaFoldDB" id="A0A0U1LVT2"/>
<reference evidence="2 3" key="1">
    <citation type="submission" date="2015-04" db="EMBL/GenBank/DDBJ databases">
        <authorList>
            <person name="Syromyatnikov M.Y."/>
            <person name="Popov V.N."/>
        </authorList>
    </citation>
    <scope>NUCLEOTIDE SEQUENCE [LARGE SCALE GENOMIC DNA]</scope>
    <source>
        <strain evidence="2">WF-38-12</strain>
    </source>
</reference>
<feature type="compositionally biased region" description="Polar residues" evidence="1">
    <location>
        <begin position="146"/>
        <end position="158"/>
    </location>
</feature>
<evidence type="ECO:0000256" key="1">
    <source>
        <dbReference type="SAM" id="MobiDB-lite"/>
    </source>
</evidence>
<dbReference type="EMBL" id="CVMT01000003">
    <property type="protein sequence ID" value="CRG87524.1"/>
    <property type="molecule type" value="Genomic_DNA"/>
</dbReference>
<dbReference type="Proteomes" id="UP000054383">
    <property type="component" value="Unassembled WGS sequence"/>
</dbReference>
<accession>A0A0U1LVT2</accession>
<dbReference type="OrthoDB" id="425602at2759"/>
<keyword evidence="3" id="KW-1185">Reference proteome</keyword>
<gene>
    <name evidence="2" type="ORF">PISL3812_04542</name>
</gene>
<sequence length="310" mass="33410">MSAIAIAPALGSRPLAQSRMRGALRPTNLSTMNRLNAAPRPTPLKRSIVYSSDEENIAPSFSKLDSTKRKRGSEDDNQLFESPKAVKTNHTSSASEANKTVEIPTARKMSVAIGKPAGRAPLAKSTKAFGRRSKRVPLGRLAQAPAPSTKSLTPHSTRQPANWFFDIHVDTPDEEASNTMQHFAGRLDISDDDEAKAKADDRGKENIPPHELGIAMPPAAQPLMSTSRHGKNMMAPSRSPLGELKASDYYPADLKGVLNAVVIDEESATPNDDPQNTLSKEPTVSPDFTNTEAEPTLVAESDSIIKTTPI</sequence>
<evidence type="ECO:0000313" key="2">
    <source>
        <dbReference type="EMBL" id="CRG87524.1"/>
    </source>
</evidence>
<feature type="compositionally biased region" description="Polar residues" evidence="1">
    <location>
        <begin position="268"/>
        <end position="293"/>
    </location>
</feature>
<feature type="compositionally biased region" description="Polar residues" evidence="1">
    <location>
        <begin position="88"/>
        <end position="98"/>
    </location>
</feature>
<feature type="region of interest" description="Disordered" evidence="1">
    <location>
        <begin position="266"/>
        <end position="310"/>
    </location>
</feature>
<name>A0A0U1LVT2_TALIS</name>
<dbReference type="STRING" id="28573.A0A0U1LVT2"/>
<evidence type="ECO:0000313" key="3">
    <source>
        <dbReference type="Proteomes" id="UP000054383"/>
    </source>
</evidence>
<protein>
    <submittedName>
        <fullName evidence="2">Uncharacterized protein</fullName>
    </submittedName>
</protein>
<dbReference type="OMA" id="KAPASWC"/>
<feature type="region of interest" description="Disordered" evidence="1">
    <location>
        <begin position="60"/>
        <end position="158"/>
    </location>
</feature>
<organism evidence="2 3">
    <name type="scientific">Talaromyces islandicus</name>
    <name type="common">Penicillium islandicum</name>
    <dbReference type="NCBI Taxonomy" id="28573"/>
    <lineage>
        <taxon>Eukaryota</taxon>
        <taxon>Fungi</taxon>
        <taxon>Dikarya</taxon>
        <taxon>Ascomycota</taxon>
        <taxon>Pezizomycotina</taxon>
        <taxon>Eurotiomycetes</taxon>
        <taxon>Eurotiomycetidae</taxon>
        <taxon>Eurotiales</taxon>
        <taxon>Trichocomaceae</taxon>
        <taxon>Talaromyces</taxon>
        <taxon>Talaromyces sect. Islandici</taxon>
    </lineage>
</organism>